<keyword evidence="1" id="KW-0175">Coiled coil</keyword>
<protein>
    <submittedName>
        <fullName evidence="4">Uncharacterized protein</fullName>
    </submittedName>
</protein>
<reference evidence="4 5" key="1">
    <citation type="journal article" date="2018" name="Mol. Biol. Evol.">
        <title>Broad Genomic Sampling Reveals a Smut Pathogenic Ancestry of the Fungal Clade Ustilaginomycotina.</title>
        <authorList>
            <person name="Kijpornyongpan T."/>
            <person name="Mondo S.J."/>
            <person name="Barry K."/>
            <person name="Sandor L."/>
            <person name="Lee J."/>
            <person name="Lipzen A."/>
            <person name="Pangilinan J."/>
            <person name="LaButti K."/>
            <person name="Hainaut M."/>
            <person name="Henrissat B."/>
            <person name="Grigoriev I.V."/>
            <person name="Spatafora J.W."/>
            <person name="Aime M.C."/>
        </authorList>
    </citation>
    <scope>NUCLEOTIDE SEQUENCE [LARGE SCALE GENOMIC DNA]</scope>
    <source>
        <strain evidence="4 5">MCA 3882</strain>
    </source>
</reference>
<keyword evidence="3" id="KW-0472">Membrane</keyword>
<dbReference type="PANTHER" id="PTHR23159">
    <property type="entry name" value="CENTROSOMAL PROTEIN 2"/>
    <property type="match status" value="1"/>
</dbReference>
<evidence type="ECO:0000313" key="5">
    <source>
        <dbReference type="Proteomes" id="UP000245771"/>
    </source>
</evidence>
<dbReference type="GeneID" id="37020368"/>
<evidence type="ECO:0000256" key="3">
    <source>
        <dbReference type="SAM" id="Phobius"/>
    </source>
</evidence>
<dbReference type="OrthoDB" id="10347343at2759"/>
<name>A0A316VH21_9BASI</name>
<feature type="transmembrane region" description="Helical" evidence="3">
    <location>
        <begin position="843"/>
        <end position="862"/>
    </location>
</feature>
<feature type="compositionally biased region" description="Low complexity" evidence="2">
    <location>
        <begin position="142"/>
        <end position="153"/>
    </location>
</feature>
<accession>A0A316VH21</accession>
<dbReference type="PANTHER" id="PTHR23159:SF31">
    <property type="entry name" value="CENTROSOME-ASSOCIATED PROTEIN CEP250 ISOFORM X1"/>
    <property type="match status" value="1"/>
</dbReference>
<gene>
    <name evidence="4" type="ORF">FA14DRAFT_160247</name>
</gene>
<evidence type="ECO:0000256" key="1">
    <source>
        <dbReference type="SAM" id="Coils"/>
    </source>
</evidence>
<evidence type="ECO:0000313" key="4">
    <source>
        <dbReference type="EMBL" id="PWN34805.1"/>
    </source>
</evidence>
<dbReference type="AlphaFoldDB" id="A0A316VH21"/>
<dbReference type="Proteomes" id="UP000245771">
    <property type="component" value="Unassembled WGS sequence"/>
</dbReference>
<dbReference type="EMBL" id="KZ819603">
    <property type="protein sequence ID" value="PWN34805.1"/>
    <property type="molecule type" value="Genomic_DNA"/>
</dbReference>
<dbReference type="STRING" id="1280837.A0A316VH21"/>
<keyword evidence="3" id="KW-1133">Transmembrane helix</keyword>
<feature type="compositionally biased region" description="Basic residues" evidence="2">
    <location>
        <begin position="192"/>
        <end position="203"/>
    </location>
</feature>
<sequence length="924" mass="102779">MSDSGKVVDLAEERQAHANDKLTSQIASIFQENIAKQQKQKELNDGEALKDGDAYFFDEEGVLCMRAGNFLALIEQYELMEGQTILDDSGKADLTSLSNANPEHPVHPEHVVELIRQMTSNPKFANEAEAQHTNGPSDGESDSSSEGGIIEDSCIQPAPWERSGKSSDPVDGDHTISRRDESVLNPEEIRRRTPRKSKSRTRKGSTGPTGNDSSMISNSSFRKPLPPAVALRKKMRRLSEAEANASYGVGYEDEEGQSTDSVQISNMPDSPPAYIGESLPRSISYPNTSTPGGRSMRNADLKNRIAEKEFRMGLSNDSFEDSFVSPLGVASKALMSPSFSEHSFNSLALKSPTYGATTRGNELNWQSPRDTDVGDSTSANDEERIAALEAEVENLKRTINEKKRTIENLQRDIDETTSRLQKEVDDLQSDLSLKRKEDALNKVRENGHLATIGDLEAELTKESKELEELRTQHAKLRTDNDQLASTLETESTNGHEQRSTIKHLTADKTAFIAKEKQWELQRQEMQEQVGQLQSEIISLQKELEDRESDKRTIEYLQNNVDQLTAELNDVRNQGSNFLNTSAPNSRQNTLGRSLNQDLAKQIRQEREEQAIRAAAKARAAAAAASAPASTLDEHLGDPADTSLVEPDTSVDSETGKIMLALQKGEISLSDHLEVPPVDGLPQTETEPIFGDGLPRAERESVFGDSLPQLERKPVHGDESGTVVEVGESSLQKNEEPGTLPTYDEAEVTKAVMERMHPRWNANSRHELQFELKGKAAKAYLHFAQNVGTRCREIEERLENFTEPEPEPEPEPEVEKVRVEKGHLSDHLTKLVDAFAEGFRSSNLSGWLLVGIILSWATLVILLKMKYELRNKAIEEADSWRISNTLQVPWSIAGNFEPPPFDKVPFSLSWSERIFGKQLTPQVPI</sequence>
<feature type="region of interest" description="Disordered" evidence="2">
    <location>
        <begin position="272"/>
        <end position="297"/>
    </location>
</feature>
<dbReference type="RefSeq" id="XP_025355107.1">
    <property type="nucleotide sequence ID" value="XM_025498587.1"/>
</dbReference>
<keyword evidence="3" id="KW-0812">Transmembrane</keyword>
<feature type="compositionally biased region" description="Polar residues" evidence="2">
    <location>
        <begin position="208"/>
        <end position="221"/>
    </location>
</feature>
<feature type="coiled-coil region" evidence="1">
    <location>
        <begin position="378"/>
        <end position="486"/>
    </location>
</feature>
<keyword evidence="5" id="KW-1185">Reference proteome</keyword>
<organism evidence="4 5">
    <name type="scientific">Meira miltonrushii</name>
    <dbReference type="NCBI Taxonomy" id="1280837"/>
    <lineage>
        <taxon>Eukaryota</taxon>
        <taxon>Fungi</taxon>
        <taxon>Dikarya</taxon>
        <taxon>Basidiomycota</taxon>
        <taxon>Ustilaginomycotina</taxon>
        <taxon>Exobasidiomycetes</taxon>
        <taxon>Exobasidiales</taxon>
        <taxon>Brachybasidiaceae</taxon>
        <taxon>Meira</taxon>
    </lineage>
</organism>
<proteinExistence type="predicted"/>
<feature type="region of interest" description="Disordered" evidence="2">
    <location>
        <begin position="625"/>
        <end position="649"/>
    </location>
</feature>
<feature type="coiled-coil region" evidence="1">
    <location>
        <begin position="515"/>
        <end position="573"/>
    </location>
</feature>
<feature type="region of interest" description="Disordered" evidence="2">
    <location>
        <begin position="127"/>
        <end position="225"/>
    </location>
</feature>
<feature type="compositionally biased region" description="Basic and acidic residues" evidence="2">
    <location>
        <begin position="171"/>
        <end position="191"/>
    </location>
</feature>
<evidence type="ECO:0000256" key="2">
    <source>
        <dbReference type="SAM" id="MobiDB-lite"/>
    </source>
</evidence>
<dbReference type="InParanoid" id="A0A316VH21"/>